<dbReference type="PANTHER" id="PTHR34070:SF1">
    <property type="entry name" value="DNA ALKYLATION REPAIR PROTEIN"/>
    <property type="match status" value="1"/>
</dbReference>
<name>A0A6N2Z2B3_9BACT</name>
<dbReference type="CDD" id="cd06561">
    <property type="entry name" value="AlkD_like"/>
    <property type="match status" value="1"/>
</dbReference>
<dbReference type="SUPFAM" id="SSF48371">
    <property type="entry name" value="ARM repeat"/>
    <property type="match status" value="1"/>
</dbReference>
<dbReference type="Gene3D" id="1.25.10.90">
    <property type="match status" value="1"/>
</dbReference>
<dbReference type="InterPro" id="IPR014825">
    <property type="entry name" value="DNA_alkylation"/>
</dbReference>
<organism evidence="1">
    <name type="scientific">Paraprevotella clara</name>
    <dbReference type="NCBI Taxonomy" id="454154"/>
    <lineage>
        <taxon>Bacteria</taxon>
        <taxon>Pseudomonadati</taxon>
        <taxon>Bacteroidota</taxon>
        <taxon>Bacteroidia</taxon>
        <taxon>Bacteroidales</taxon>
        <taxon>Prevotellaceae</taxon>
        <taxon>Paraprevotella</taxon>
    </lineage>
</organism>
<dbReference type="PANTHER" id="PTHR34070">
    <property type="entry name" value="ARMADILLO-TYPE FOLD"/>
    <property type="match status" value="1"/>
</dbReference>
<reference evidence="1" key="1">
    <citation type="submission" date="2019-11" db="EMBL/GenBank/DDBJ databases">
        <authorList>
            <person name="Feng L."/>
        </authorList>
    </citation>
    <scope>NUCLEOTIDE SEQUENCE</scope>
    <source>
        <strain evidence="1">PclaraLFYP37</strain>
    </source>
</reference>
<protein>
    <submittedName>
        <fullName evidence="1">DNA alkylation repair enzyme</fullName>
    </submittedName>
</protein>
<sequence>MVCQEIKDFLAAHADALYAAFVTSLMPGARPVVGVRLPVLRALAKEIAKGDWRTYLEEAVDDTFEEVMLQGYVTGAARMPFEEQMERMAAYVCKINDWALCDSPCSGFKFVRKHREEVWAFLQPYLYSGEVFSQRFAVVMLLAHFVTDDFIDRVLETCAAVRPSGYYASMAVAWAVSVCFAKYPEKTRPLLAGGRLDDETQNKAIQKIVDSFRVAEWDKSWVRTLRRPKERKS</sequence>
<dbReference type="InterPro" id="IPR016024">
    <property type="entry name" value="ARM-type_fold"/>
</dbReference>
<evidence type="ECO:0000313" key="1">
    <source>
        <dbReference type="EMBL" id="VYT72623.1"/>
    </source>
</evidence>
<dbReference type="Pfam" id="PF08713">
    <property type="entry name" value="DNA_alkylation"/>
    <property type="match status" value="1"/>
</dbReference>
<gene>
    <name evidence="1" type="ORF">PCLFYP37_00965</name>
</gene>
<dbReference type="AlphaFoldDB" id="A0A6N2Z2B3"/>
<dbReference type="RefSeq" id="WP_412443149.1">
    <property type="nucleotide sequence ID" value="NZ_CACRUT010000005.1"/>
</dbReference>
<dbReference type="EMBL" id="CACRUT010000005">
    <property type="protein sequence ID" value="VYT72623.1"/>
    <property type="molecule type" value="Genomic_DNA"/>
</dbReference>
<accession>A0A6N2Z2B3</accession>
<proteinExistence type="predicted"/>